<accession>A0A2G8TM48</accession>
<gene>
    <name evidence="2" type="ORF">CR105_00520</name>
</gene>
<dbReference type="EMBL" id="PDOC01000001">
    <property type="protein sequence ID" value="PIL46678.1"/>
    <property type="molecule type" value="Genomic_DNA"/>
</dbReference>
<dbReference type="RefSeq" id="WP_099786479.1">
    <property type="nucleotide sequence ID" value="NZ_JBHLYV010000100.1"/>
</dbReference>
<keyword evidence="1" id="KW-0472">Membrane</keyword>
<reference evidence="2 3" key="1">
    <citation type="submission" date="2017-10" db="EMBL/GenBank/DDBJ databases">
        <title>Massilia psychrophilum sp. nov., a novel purple-pigmented bacterium isolated from Tianshan glacier, Xinjiang Municipality, China.</title>
        <authorList>
            <person name="Wang H."/>
        </authorList>
    </citation>
    <scope>NUCLEOTIDE SEQUENCE [LARGE SCALE GENOMIC DNA]</scope>
    <source>
        <strain evidence="2 3">JCM 30074</strain>
    </source>
</reference>
<keyword evidence="3" id="KW-1185">Reference proteome</keyword>
<comment type="caution">
    <text evidence="2">The sequence shown here is derived from an EMBL/GenBank/DDBJ whole genome shotgun (WGS) entry which is preliminary data.</text>
</comment>
<proteinExistence type="predicted"/>
<keyword evidence="1" id="KW-0812">Transmembrane</keyword>
<evidence type="ECO:0000313" key="3">
    <source>
        <dbReference type="Proteomes" id="UP000230390"/>
    </source>
</evidence>
<organism evidence="2 3">
    <name type="scientific">Massilia eurypsychrophila</name>
    <dbReference type="NCBI Taxonomy" id="1485217"/>
    <lineage>
        <taxon>Bacteria</taxon>
        <taxon>Pseudomonadati</taxon>
        <taxon>Pseudomonadota</taxon>
        <taxon>Betaproteobacteria</taxon>
        <taxon>Burkholderiales</taxon>
        <taxon>Oxalobacteraceae</taxon>
        <taxon>Telluria group</taxon>
        <taxon>Massilia</taxon>
    </lineage>
</organism>
<name>A0A2G8TM48_9BURK</name>
<dbReference type="AlphaFoldDB" id="A0A2G8TM48"/>
<evidence type="ECO:0000313" key="2">
    <source>
        <dbReference type="EMBL" id="PIL46678.1"/>
    </source>
</evidence>
<dbReference type="Proteomes" id="UP000230390">
    <property type="component" value="Unassembled WGS sequence"/>
</dbReference>
<keyword evidence="1" id="KW-1133">Transmembrane helix</keyword>
<sequence length="132" mass="14635">MLRQWIIGSLIVVFLFSMLGIALWALFLRAPNVIVDKDGRPISYSELARSIIWISVSPMDYELNGAKYQSEQELLAALKALPKKSILAIRWGVNASDADGKHATLARCEKLRLAIKSAGLPAVPEIGNERFQ</sequence>
<protein>
    <submittedName>
        <fullName evidence="2">Uncharacterized protein</fullName>
    </submittedName>
</protein>
<feature type="transmembrane region" description="Helical" evidence="1">
    <location>
        <begin position="6"/>
        <end position="27"/>
    </location>
</feature>
<evidence type="ECO:0000256" key="1">
    <source>
        <dbReference type="SAM" id="Phobius"/>
    </source>
</evidence>